<dbReference type="Gene3D" id="3.40.630.30">
    <property type="match status" value="1"/>
</dbReference>
<proteinExistence type="predicted"/>
<dbReference type="InterPro" id="IPR045057">
    <property type="entry name" value="Gcn5-rel_NAT"/>
</dbReference>
<dbReference type="InterPro" id="IPR031165">
    <property type="entry name" value="GNAT_YJDJ"/>
</dbReference>
<dbReference type="PROSITE" id="PS51729">
    <property type="entry name" value="GNAT_YJDJ"/>
    <property type="match status" value="1"/>
</dbReference>
<dbReference type="EMBL" id="JACHOU010000003">
    <property type="protein sequence ID" value="MBB6354230.1"/>
    <property type="molecule type" value="Genomic_DNA"/>
</dbReference>
<dbReference type="SUPFAM" id="SSF55729">
    <property type="entry name" value="Acyl-CoA N-acyltransferases (Nat)"/>
    <property type="match status" value="1"/>
</dbReference>
<protein>
    <recommendedName>
        <fullName evidence="1">N-acetyltransferase domain-containing protein</fullName>
    </recommendedName>
</protein>
<sequence length="92" mass="10125">MDEHVVDNPAMSRYELAIGDEVAAAYYRIEDGRVVLVHTEVPHQFTGQGIGSRLAKGVFETIKASGRRAIAKCPFMAAYASRHPEYMALLDG</sequence>
<dbReference type="PANTHER" id="PTHR31435:SF10">
    <property type="entry name" value="BSR4717 PROTEIN"/>
    <property type="match status" value="1"/>
</dbReference>
<dbReference type="AlphaFoldDB" id="A0A7X0F738"/>
<gene>
    <name evidence="2" type="ORF">GGR00_002004</name>
</gene>
<feature type="domain" description="N-acetyltransferase" evidence="1">
    <location>
        <begin position="6"/>
        <end position="91"/>
    </location>
</feature>
<keyword evidence="3" id="KW-1185">Reference proteome</keyword>
<dbReference type="InterPro" id="IPR016181">
    <property type="entry name" value="Acyl_CoA_acyltransferase"/>
</dbReference>
<dbReference type="PANTHER" id="PTHR31435">
    <property type="entry name" value="PROTEIN NATD1"/>
    <property type="match status" value="1"/>
</dbReference>
<accession>A0A7X0F738</accession>
<organism evidence="2 3">
    <name type="scientific">Aminobacter aganoensis</name>
    <dbReference type="NCBI Taxonomy" id="83264"/>
    <lineage>
        <taxon>Bacteria</taxon>
        <taxon>Pseudomonadati</taxon>
        <taxon>Pseudomonadota</taxon>
        <taxon>Alphaproteobacteria</taxon>
        <taxon>Hyphomicrobiales</taxon>
        <taxon>Phyllobacteriaceae</taxon>
        <taxon>Aminobacter</taxon>
    </lineage>
</organism>
<evidence type="ECO:0000259" key="1">
    <source>
        <dbReference type="PROSITE" id="PS51729"/>
    </source>
</evidence>
<dbReference type="RefSeq" id="WP_082496720.1">
    <property type="nucleotide sequence ID" value="NZ_BAABEG010000001.1"/>
</dbReference>
<comment type="caution">
    <text evidence="2">The sequence shown here is derived from an EMBL/GenBank/DDBJ whole genome shotgun (WGS) entry which is preliminary data.</text>
</comment>
<dbReference type="Proteomes" id="UP000536262">
    <property type="component" value="Unassembled WGS sequence"/>
</dbReference>
<evidence type="ECO:0000313" key="2">
    <source>
        <dbReference type="EMBL" id="MBB6354230.1"/>
    </source>
</evidence>
<evidence type="ECO:0000313" key="3">
    <source>
        <dbReference type="Proteomes" id="UP000536262"/>
    </source>
</evidence>
<name>A0A7X0F738_9HYPH</name>
<reference evidence="2 3" key="1">
    <citation type="submission" date="2020-08" db="EMBL/GenBank/DDBJ databases">
        <title>Genomic Encyclopedia of Type Strains, Phase IV (KMG-IV): sequencing the most valuable type-strain genomes for metagenomic binning, comparative biology and taxonomic classification.</title>
        <authorList>
            <person name="Goeker M."/>
        </authorList>
    </citation>
    <scope>NUCLEOTIDE SEQUENCE [LARGE SCALE GENOMIC DNA]</scope>
    <source>
        <strain evidence="2 3">DSM 7051</strain>
    </source>
</reference>
<dbReference type="Pfam" id="PF14542">
    <property type="entry name" value="Acetyltransf_CG"/>
    <property type="match status" value="1"/>
</dbReference>